<accession>A0A650CPF0</accession>
<dbReference type="GO" id="GO:0003677">
    <property type="term" value="F:DNA binding"/>
    <property type="evidence" value="ECO:0007669"/>
    <property type="project" value="UniProtKB-KW"/>
</dbReference>
<evidence type="ECO:0000313" key="4">
    <source>
        <dbReference type="Proteomes" id="UP000423396"/>
    </source>
</evidence>
<evidence type="ECO:0000259" key="2">
    <source>
        <dbReference type="Pfam" id="PF12172"/>
    </source>
</evidence>
<dbReference type="KEGG" id="sazo:D1868_04865"/>
<dbReference type="RefSeq" id="WP_156006088.1">
    <property type="nucleotide sequence ID" value="NZ_CP045483.1"/>
</dbReference>
<dbReference type="AlphaFoldDB" id="A0A650CPF0"/>
<evidence type="ECO:0000259" key="1">
    <source>
        <dbReference type="Pfam" id="PF01796"/>
    </source>
</evidence>
<keyword evidence="4" id="KW-1185">Reference proteome</keyword>
<dbReference type="InterPro" id="IPR012340">
    <property type="entry name" value="NA-bd_OB-fold"/>
</dbReference>
<dbReference type="SUPFAM" id="SSF50249">
    <property type="entry name" value="Nucleic acid-binding proteins"/>
    <property type="match status" value="1"/>
</dbReference>
<dbReference type="PANTHER" id="PTHR34075:SF5">
    <property type="entry name" value="BLR3430 PROTEIN"/>
    <property type="match status" value="1"/>
</dbReference>
<dbReference type="InterPro" id="IPR002878">
    <property type="entry name" value="ChsH2_C"/>
</dbReference>
<reference evidence="3 4" key="1">
    <citation type="submission" date="2019-10" db="EMBL/GenBank/DDBJ databases">
        <title>Genome Sequences from Six Type Strain Members of the Archaeal Family Sulfolobaceae: Acidianus ambivalens, Acidianus infernus, Metallosphaera prunae, Stygiolobus azoricus, Sulfolobus metallicus, and Sulfurisphaera ohwakuensis.</title>
        <authorList>
            <person name="Counts J.A."/>
            <person name="Kelly R.M."/>
        </authorList>
    </citation>
    <scope>NUCLEOTIDE SEQUENCE [LARGE SCALE GENOMIC DNA]</scope>
    <source>
        <strain evidence="3 4">FC6</strain>
    </source>
</reference>
<organism evidence="3 4">
    <name type="scientific">Stygiolobus azoricus</name>
    <dbReference type="NCBI Taxonomy" id="41675"/>
    <lineage>
        <taxon>Archaea</taxon>
        <taxon>Thermoproteota</taxon>
        <taxon>Thermoprotei</taxon>
        <taxon>Sulfolobales</taxon>
        <taxon>Sulfolobaceae</taxon>
        <taxon>Stygiolobus</taxon>
    </lineage>
</organism>
<name>A0A650CPF0_9CREN</name>
<protein>
    <submittedName>
        <fullName evidence="3">DNA-binding protein</fullName>
    </submittedName>
</protein>
<sequence>MKISPSQSWRLKNTLYSLMLGICKKCGNVFYPYQGICGKCGSVDVEKVKAKGTGTLLEYTVLYQTRDGFEKQVPIVIGLIRLDEGVDIVAPLTDVEVNEIKEGVRVEAVLRRLRSDSVNGLIQYGIKFRVIDNAGYN</sequence>
<keyword evidence="3" id="KW-0238">DNA-binding</keyword>
<dbReference type="EMBL" id="CP045483">
    <property type="protein sequence ID" value="QGR19377.1"/>
    <property type="molecule type" value="Genomic_DNA"/>
</dbReference>
<dbReference type="OrthoDB" id="9573at2157"/>
<feature type="domain" description="ChsH2 C-terminal OB-fold" evidence="1">
    <location>
        <begin position="48"/>
        <end position="111"/>
    </location>
</feature>
<dbReference type="Proteomes" id="UP000423396">
    <property type="component" value="Chromosome"/>
</dbReference>
<dbReference type="GeneID" id="42798378"/>
<dbReference type="Pfam" id="PF01796">
    <property type="entry name" value="OB_ChsH2_C"/>
    <property type="match status" value="1"/>
</dbReference>
<gene>
    <name evidence="3" type="ORF">D1868_04865</name>
</gene>
<dbReference type="Pfam" id="PF12172">
    <property type="entry name" value="zf-ChsH2"/>
    <property type="match status" value="1"/>
</dbReference>
<feature type="domain" description="ChsH2 rubredoxin-like zinc ribbon" evidence="2">
    <location>
        <begin position="16"/>
        <end position="43"/>
    </location>
</feature>
<proteinExistence type="predicted"/>
<dbReference type="InterPro" id="IPR052513">
    <property type="entry name" value="Thioester_dehydratase-like"/>
</dbReference>
<dbReference type="PANTHER" id="PTHR34075">
    <property type="entry name" value="BLR3430 PROTEIN"/>
    <property type="match status" value="1"/>
</dbReference>
<evidence type="ECO:0000313" key="3">
    <source>
        <dbReference type="EMBL" id="QGR19377.1"/>
    </source>
</evidence>
<dbReference type="InterPro" id="IPR022002">
    <property type="entry name" value="ChsH2_Znr"/>
</dbReference>